<reference evidence="2" key="1">
    <citation type="submission" date="2023-03" db="EMBL/GenBank/DDBJ databases">
        <title>Massive genome expansion in bonnet fungi (Mycena s.s.) driven by repeated elements and novel gene families across ecological guilds.</title>
        <authorList>
            <consortium name="Lawrence Berkeley National Laboratory"/>
            <person name="Harder C.B."/>
            <person name="Miyauchi S."/>
            <person name="Viragh M."/>
            <person name="Kuo A."/>
            <person name="Thoen E."/>
            <person name="Andreopoulos B."/>
            <person name="Lu D."/>
            <person name="Skrede I."/>
            <person name="Drula E."/>
            <person name="Henrissat B."/>
            <person name="Morin E."/>
            <person name="Kohler A."/>
            <person name="Barry K."/>
            <person name="LaButti K."/>
            <person name="Morin E."/>
            <person name="Salamov A."/>
            <person name="Lipzen A."/>
            <person name="Mereny Z."/>
            <person name="Hegedus B."/>
            <person name="Baldrian P."/>
            <person name="Stursova M."/>
            <person name="Weitz H."/>
            <person name="Taylor A."/>
            <person name="Grigoriev I.V."/>
            <person name="Nagy L.G."/>
            <person name="Martin F."/>
            <person name="Kauserud H."/>
        </authorList>
    </citation>
    <scope>NUCLEOTIDE SEQUENCE</scope>
    <source>
        <strain evidence="2">9144</strain>
    </source>
</reference>
<name>A0AAD6UVX8_9AGAR</name>
<feature type="region of interest" description="Disordered" evidence="1">
    <location>
        <begin position="129"/>
        <end position="246"/>
    </location>
</feature>
<dbReference type="AlphaFoldDB" id="A0AAD6UVX8"/>
<feature type="region of interest" description="Disordered" evidence="1">
    <location>
        <begin position="1"/>
        <end position="74"/>
    </location>
</feature>
<feature type="compositionally biased region" description="Polar residues" evidence="1">
    <location>
        <begin position="63"/>
        <end position="74"/>
    </location>
</feature>
<evidence type="ECO:0000313" key="2">
    <source>
        <dbReference type="EMBL" id="KAJ7193728.1"/>
    </source>
</evidence>
<feature type="compositionally biased region" description="Polar residues" evidence="1">
    <location>
        <begin position="22"/>
        <end position="40"/>
    </location>
</feature>
<gene>
    <name evidence="2" type="ORF">GGX14DRAFT_576995</name>
</gene>
<feature type="compositionally biased region" description="Low complexity" evidence="1">
    <location>
        <begin position="187"/>
        <end position="212"/>
    </location>
</feature>
<organism evidence="2 3">
    <name type="scientific">Mycena pura</name>
    <dbReference type="NCBI Taxonomy" id="153505"/>
    <lineage>
        <taxon>Eukaryota</taxon>
        <taxon>Fungi</taxon>
        <taxon>Dikarya</taxon>
        <taxon>Basidiomycota</taxon>
        <taxon>Agaricomycotina</taxon>
        <taxon>Agaricomycetes</taxon>
        <taxon>Agaricomycetidae</taxon>
        <taxon>Agaricales</taxon>
        <taxon>Marasmiineae</taxon>
        <taxon>Mycenaceae</taxon>
        <taxon>Mycena</taxon>
    </lineage>
</organism>
<accession>A0AAD6UVX8</accession>
<sequence length="303" mass="30754">MAVPDRSSRASRLSTVRPVHTVQPSTNSVPEGTQLSSSGEQPAAQKYALDLDGSSGDKESDPSLGSSASTVTSAPTIALPAINATEAPYASSPALFVAQGIASFNPIPLTPTQSDAAQLGLKAVSAQVSSSGPTLMPTSVISAPPESSPALSAMGTKPQAPQAPSVGQPAAQKNAPRLDSRTRQFNPPSSVPVVTSATTTAPPTTISPPKATQAVPVRPPAAQESTRDEPAEPMPSQAVGPAVLGSLPMPLTTGGTSSTQLDNEHFVPVPAPTMAQPAVPPGPVKQKWWVRTLKSAASYVGLI</sequence>
<dbReference type="EMBL" id="JARJCW010000105">
    <property type="protein sequence ID" value="KAJ7193728.1"/>
    <property type="molecule type" value="Genomic_DNA"/>
</dbReference>
<proteinExistence type="predicted"/>
<feature type="compositionally biased region" description="Polar residues" evidence="1">
    <location>
        <begin position="129"/>
        <end position="141"/>
    </location>
</feature>
<dbReference type="Proteomes" id="UP001219525">
    <property type="component" value="Unassembled WGS sequence"/>
</dbReference>
<evidence type="ECO:0000313" key="3">
    <source>
        <dbReference type="Proteomes" id="UP001219525"/>
    </source>
</evidence>
<feature type="compositionally biased region" description="Low complexity" evidence="1">
    <location>
        <begin position="142"/>
        <end position="153"/>
    </location>
</feature>
<comment type="caution">
    <text evidence="2">The sequence shown here is derived from an EMBL/GenBank/DDBJ whole genome shotgun (WGS) entry which is preliminary data.</text>
</comment>
<protein>
    <submittedName>
        <fullName evidence="2">Uncharacterized protein</fullName>
    </submittedName>
</protein>
<evidence type="ECO:0000256" key="1">
    <source>
        <dbReference type="SAM" id="MobiDB-lite"/>
    </source>
</evidence>
<keyword evidence="3" id="KW-1185">Reference proteome</keyword>